<comment type="caution">
    <text evidence="1">The sequence shown here is derived from an EMBL/GenBank/DDBJ whole genome shotgun (WGS) entry which is preliminary data.</text>
</comment>
<evidence type="ECO:0000313" key="1">
    <source>
        <dbReference type="EMBL" id="MDJ1478989.1"/>
    </source>
</evidence>
<dbReference type="EMBL" id="JASJOS010000001">
    <property type="protein sequence ID" value="MDJ1478989.1"/>
    <property type="molecule type" value="Genomic_DNA"/>
</dbReference>
<accession>A0AAE3QLK7</accession>
<organism evidence="1 2">
    <name type="scientific">Xanthocytophaga flava</name>
    <dbReference type="NCBI Taxonomy" id="3048013"/>
    <lineage>
        <taxon>Bacteria</taxon>
        <taxon>Pseudomonadati</taxon>
        <taxon>Bacteroidota</taxon>
        <taxon>Cytophagia</taxon>
        <taxon>Cytophagales</taxon>
        <taxon>Rhodocytophagaceae</taxon>
        <taxon>Xanthocytophaga</taxon>
    </lineage>
</organism>
<gene>
    <name evidence="1" type="ORF">QNI16_00750</name>
</gene>
<name>A0AAE3QLK7_9BACT</name>
<sequence length="152" mass="17519">MIRSLSFLFFTSVVIVSCSRPVYQEEFSIVNKTNTVTLFEIDPFPVELNKQSTSERYIENYRIKESIEVADSSRHTLLKAMVAPDNYIPDNSRGCEFFPRFAIKFGEKMVTLISTRPCPKIEYHITGKDQIKIVDLIDNSTIEKSLIYHIGN</sequence>
<reference evidence="1" key="1">
    <citation type="submission" date="2023-05" db="EMBL/GenBank/DDBJ databases">
        <authorList>
            <person name="Zhang X."/>
        </authorList>
    </citation>
    <scope>NUCLEOTIDE SEQUENCE</scope>
    <source>
        <strain evidence="1">YF14B1</strain>
    </source>
</reference>
<proteinExistence type="predicted"/>
<dbReference type="RefSeq" id="WP_313974814.1">
    <property type="nucleotide sequence ID" value="NZ_JASJOS010000001.1"/>
</dbReference>
<evidence type="ECO:0000313" key="2">
    <source>
        <dbReference type="Proteomes" id="UP001241110"/>
    </source>
</evidence>
<evidence type="ECO:0008006" key="3">
    <source>
        <dbReference type="Google" id="ProtNLM"/>
    </source>
</evidence>
<protein>
    <recommendedName>
        <fullName evidence="3">Lipoprotein</fullName>
    </recommendedName>
</protein>
<dbReference type="AlphaFoldDB" id="A0AAE3QLK7"/>
<dbReference type="Proteomes" id="UP001241110">
    <property type="component" value="Unassembled WGS sequence"/>
</dbReference>
<dbReference type="PROSITE" id="PS51257">
    <property type="entry name" value="PROKAR_LIPOPROTEIN"/>
    <property type="match status" value="1"/>
</dbReference>